<reference evidence="3 4" key="1">
    <citation type="journal article" date="2019" name="Environ. Microbiol.">
        <title>Species interactions and distinct microbial communities in high Arctic permafrost affected cryosols are associated with the CH4 and CO2 gas fluxes.</title>
        <authorList>
            <person name="Altshuler I."/>
            <person name="Hamel J."/>
            <person name="Turney S."/>
            <person name="Magnuson E."/>
            <person name="Levesque R."/>
            <person name="Greer C."/>
            <person name="Whyte L.G."/>
        </authorList>
    </citation>
    <scope>NUCLEOTIDE SEQUENCE [LARGE SCALE GENOMIC DNA]</scope>
    <source>
        <strain evidence="3 4">S9.3A</strain>
    </source>
</reference>
<keyword evidence="2" id="KW-0472">Membrane</keyword>
<feature type="transmembrane region" description="Helical" evidence="2">
    <location>
        <begin position="45"/>
        <end position="70"/>
    </location>
</feature>
<dbReference type="OrthoDB" id="4872324at2"/>
<evidence type="ECO:0000313" key="4">
    <source>
        <dbReference type="Proteomes" id="UP000317722"/>
    </source>
</evidence>
<feature type="region of interest" description="Disordered" evidence="1">
    <location>
        <begin position="369"/>
        <end position="399"/>
    </location>
</feature>
<feature type="region of interest" description="Disordered" evidence="1">
    <location>
        <begin position="299"/>
        <end position="327"/>
    </location>
</feature>
<protein>
    <submittedName>
        <fullName evidence="3">Uncharacterized protein</fullName>
    </submittedName>
</protein>
<evidence type="ECO:0000256" key="1">
    <source>
        <dbReference type="SAM" id="MobiDB-lite"/>
    </source>
</evidence>
<dbReference type="EMBL" id="RCZM01000004">
    <property type="protein sequence ID" value="TPG16113.1"/>
    <property type="molecule type" value="Genomic_DNA"/>
</dbReference>
<dbReference type="Proteomes" id="UP000317722">
    <property type="component" value="Unassembled WGS sequence"/>
</dbReference>
<dbReference type="RefSeq" id="WP_140741330.1">
    <property type="nucleotide sequence ID" value="NZ_RCZM01000004.1"/>
</dbReference>
<dbReference type="AlphaFoldDB" id="A0A502CTF1"/>
<evidence type="ECO:0000313" key="3">
    <source>
        <dbReference type="EMBL" id="TPG16113.1"/>
    </source>
</evidence>
<proteinExistence type="predicted"/>
<organism evidence="3 4">
    <name type="scientific">Pedococcus bigeumensis</name>
    <dbReference type="NCBI Taxonomy" id="433644"/>
    <lineage>
        <taxon>Bacteria</taxon>
        <taxon>Bacillati</taxon>
        <taxon>Actinomycetota</taxon>
        <taxon>Actinomycetes</taxon>
        <taxon>Micrococcales</taxon>
        <taxon>Intrasporangiaceae</taxon>
        <taxon>Pedococcus</taxon>
    </lineage>
</organism>
<feature type="compositionally biased region" description="Low complexity" evidence="1">
    <location>
        <begin position="385"/>
        <end position="399"/>
    </location>
</feature>
<name>A0A502CTF1_9MICO</name>
<comment type="caution">
    <text evidence="3">The sequence shown here is derived from an EMBL/GenBank/DDBJ whole genome shotgun (WGS) entry which is preliminary data.</text>
</comment>
<keyword evidence="2" id="KW-0812">Transmembrane</keyword>
<keyword evidence="2" id="KW-1133">Transmembrane helix</keyword>
<keyword evidence="4" id="KW-1185">Reference proteome</keyword>
<accession>A0A502CTF1</accession>
<gene>
    <name evidence="3" type="ORF">EAH86_12860</name>
</gene>
<evidence type="ECO:0000256" key="2">
    <source>
        <dbReference type="SAM" id="Phobius"/>
    </source>
</evidence>
<sequence>METDEQLEDLLRDTFAQARGDGRGQLSGVGAGAFARADRLRRRRIGMTVGAVAATVAIVGAAVGVGAGVFGRDAGLTPAVTSSTSASAKRWSSLVPGTAPFSYRFPDDVVPDPLPAGARPLDFLPVKPPVSGSSGLRSSTVEVAVAGEDPDLGGVAGFCRWEELAELRQPVAGQSFQFQLSSAPGSLGAQLGLAGFTTGTGADAMADLRRGALPCLVPTTMKAVDWTSDGDESLLFTATETTADITQTVVMAVTRVGDVLLSGTARGRDAAEARKVATSLSSEAASRLVREAFPPAVGRPLGDSAAAPNAASEVGAEAAEPVQQPDDYEFGDVFPAASQLRFGMRYHGDALVSRNMPAATGAQVCDLSGRPERQATSDAAPHPVAGSQQDAWAGDGAGADPSVSFGVTGWPTGSGAVSFRALQQDTGMCAWMPHQQRVSWPGEDPQETWLSHSTGSGGAYLAARRVGDVIVSVVVDTLPADDAKAEAIRLSGIVAAKVEASGLPAAKGR</sequence>